<name>A0ABS6USW4_9PSEU</name>
<gene>
    <name evidence="1" type="ORF">I4I81_11880</name>
</gene>
<dbReference type="Proteomes" id="UP000694287">
    <property type="component" value="Unassembled WGS sequence"/>
</dbReference>
<sequence length="115" mass="12320">MDGTGRSAGRRRTRVDEVRACRVVVRFSESERRKLDDAARLAGSALAAWIGDAALRVADGRGEGTGVIDLLRLHADVVGFASRATGSDAADAHRLLIRLDAAIDAVALNRRDEQP</sequence>
<accession>A0ABS6USW4</accession>
<organism evidence="1 2">
    <name type="scientific">Pseudonocardia abyssalis</name>
    <dbReference type="NCBI Taxonomy" id="2792008"/>
    <lineage>
        <taxon>Bacteria</taxon>
        <taxon>Bacillati</taxon>
        <taxon>Actinomycetota</taxon>
        <taxon>Actinomycetes</taxon>
        <taxon>Pseudonocardiales</taxon>
        <taxon>Pseudonocardiaceae</taxon>
        <taxon>Pseudonocardia</taxon>
    </lineage>
</organism>
<evidence type="ECO:0000313" key="2">
    <source>
        <dbReference type="Proteomes" id="UP000694287"/>
    </source>
</evidence>
<proteinExistence type="predicted"/>
<evidence type="ECO:0000313" key="1">
    <source>
        <dbReference type="EMBL" id="MBW0134953.1"/>
    </source>
</evidence>
<reference evidence="1 2" key="1">
    <citation type="submission" date="2020-11" db="EMBL/GenBank/DDBJ databases">
        <title>Pseudonocardia abyssalis sp. nov. and Pseudonocardia oceani sp. nov., description and phylogenomic analysis of two novel actinomycetes isolated from the deep Southern Ocean.</title>
        <authorList>
            <person name="Parra J."/>
        </authorList>
    </citation>
    <scope>NUCLEOTIDE SEQUENCE [LARGE SCALE GENOMIC DNA]</scope>
    <source>
        <strain evidence="1 2">KRD-168</strain>
    </source>
</reference>
<evidence type="ECO:0008006" key="3">
    <source>
        <dbReference type="Google" id="ProtNLM"/>
    </source>
</evidence>
<comment type="caution">
    <text evidence="1">The sequence shown here is derived from an EMBL/GenBank/DDBJ whole genome shotgun (WGS) entry which is preliminary data.</text>
</comment>
<protein>
    <recommendedName>
        <fullName evidence="3">Mobilization protein</fullName>
    </recommendedName>
</protein>
<dbReference type="EMBL" id="JADQDK010000001">
    <property type="protein sequence ID" value="MBW0134953.1"/>
    <property type="molecule type" value="Genomic_DNA"/>
</dbReference>
<keyword evidence="2" id="KW-1185">Reference proteome</keyword>
<dbReference type="RefSeq" id="WP_218616035.1">
    <property type="nucleotide sequence ID" value="NZ_JADQDK010000001.1"/>
</dbReference>